<evidence type="ECO:0000256" key="4">
    <source>
        <dbReference type="ARBA" id="ARBA00023172"/>
    </source>
</evidence>
<keyword evidence="2" id="KW-0815">Transposition</keyword>
<feature type="domain" description="Probable transposase IS891/IS1136/IS1341" evidence="5">
    <location>
        <begin position="184"/>
        <end position="292"/>
    </location>
</feature>
<dbReference type="GO" id="GO:0032196">
    <property type="term" value="P:transposition"/>
    <property type="evidence" value="ECO:0007669"/>
    <property type="project" value="UniProtKB-KW"/>
</dbReference>
<dbReference type="EMBL" id="CP017708">
    <property type="protein sequence ID" value="AOY84486.2"/>
    <property type="molecule type" value="Genomic_DNA"/>
</dbReference>
<proteinExistence type="inferred from homology"/>
<reference evidence="7" key="1">
    <citation type="submission" date="2016-10" db="EMBL/GenBank/DDBJ databases">
        <title>Comparative genomics uncovers the prolific and rare metabolic potential of the cyanobacterial genus Moorea.</title>
        <authorList>
            <person name="Leao T."/>
            <person name="Castelao G."/>
            <person name="Korobeynikov A."/>
            <person name="Monroe E.A."/>
            <person name="Podell S."/>
            <person name="Glukhov E."/>
            <person name="Allen E."/>
            <person name="Gerwick W.H."/>
            <person name="Gerwick L."/>
        </authorList>
    </citation>
    <scope>NUCLEOTIDE SEQUENCE [LARGE SCALE GENOMIC DNA]</scope>
    <source>
        <strain evidence="7">JHB</strain>
    </source>
</reference>
<evidence type="ECO:0000256" key="1">
    <source>
        <dbReference type="ARBA" id="ARBA00008761"/>
    </source>
</evidence>
<evidence type="ECO:0000313" key="7">
    <source>
        <dbReference type="Proteomes" id="UP000176944"/>
    </source>
</evidence>
<dbReference type="GO" id="GO:0006310">
    <property type="term" value="P:DNA recombination"/>
    <property type="evidence" value="ECO:0007669"/>
    <property type="project" value="UniProtKB-KW"/>
</dbReference>
<evidence type="ECO:0000259" key="5">
    <source>
        <dbReference type="Pfam" id="PF01385"/>
    </source>
</evidence>
<comment type="similarity">
    <text evidence="1">In the C-terminal section; belongs to the transposase 35 family.</text>
</comment>
<protein>
    <submittedName>
        <fullName evidence="6">Transposase</fullName>
    </submittedName>
</protein>
<dbReference type="InterPro" id="IPR001959">
    <property type="entry name" value="Transposase"/>
</dbReference>
<evidence type="ECO:0000256" key="2">
    <source>
        <dbReference type="ARBA" id="ARBA00022578"/>
    </source>
</evidence>
<dbReference type="GO" id="GO:0003677">
    <property type="term" value="F:DNA binding"/>
    <property type="evidence" value="ECO:0007669"/>
    <property type="project" value="UniProtKB-KW"/>
</dbReference>
<dbReference type="InterPro" id="IPR010095">
    <property type="entry name" value="Cas12f1-like_TNB"/>
</dbReference>
<dbReference type="Pfam" id="PF01385">
    <property type="entry name" value="OrfB_IS605"/>
    <property type="match status" value="1"/>
</dbReference>
<dbReference type="NCBIfam" id="NF040570">
    <property type="entry name" value="guided_TnpB"/>
    <property type="match status" value="1"/>
</dbReference>
<dbReference type="NCBIfam" id="TIGR01766">
    <property type="entry name" value="IS200/IS605 family accessory protein TnpB-like domain"/>
    <property type="match status" value="1"/>
</dbReference>
<gene>
    <name evidence="6" type="ORF">BJP36_03185</name>
</gene>
<keyword evidence="3" id="KW-0238">DNA-binding</keyword>
<dbReference type="Proteomes" id="UP000176944">
    <property type="component" value="Chromosome"/>
</dbReference>
<name>A0A1D9GA02_MOOP1</name>
<evidence type="ECO:0000313" key="6">
    <source>
        <dbReference type="EMBL" id="AOY84486.2"/>
    </source>
</evidence>
<dbReference type="AlphaFoldDB" id="A0A1D9GA02"/>
<evidence type="ECO:0000256" key="3">
    <source>
        <dbReference type="ARBA" id="ARBA00023125"/>
    </source>
</evidence>
<organism evidence="6 7">
    <name type="scientific">Moorena producens (strain JHB)</name>
    <dbReference type="NCBI Taxonomy" id="1454205"/>
    <lineage>
        <taxon>Bacteria</taxon>
        <taxon>Bacillati</taxon>
        <taxon>Cyanobacteriota</taxon>
        <taxon>Cyanophyceae</taxon>
        <taxon>Coleofasciculales</taxon>
        <taxon>Coleofasciculaceae</taxon>
        <taxon>Moorena</taxon>
    </lineage>
</organism>
<keyword evidence="4" id="KW-0233">DNA recombination</keyword>
<accession>A0A1D9GA02</accession>
<sequence length="448" mass="52051">MANATEVMEVYGCQQVLLSPDRELSAILNFLCIQSHRLTNMGIYFARQIYFKANRYISKFELEKEYKPNRHYKALHSQAAQQILRSVYESFKSYKELIKAYREGKIEHRPRLPKYRKKGGLALVSYPKQALRLIDGNIRIPLGRQVKCWFDIDSFILPLPSNIEFDDIRELRILPRNRCFYVEFVYKKEIEKPSVERDNVLGIDPGLDNWLTCVSNVEISFIIDGKQIKSMNRWYNKQISTIKEGKPQGFWSNRLATITEKRNRQMRDGINKAARLVIKHCLENQIGRVVFGWNKGNKNSIELGKKTNSEFVPIPTARLKERIAGLCEHYGIEFIETEESYTSKASFLDGDYLPKYGEKPNDWKPSGRRTKRGLYRTAMNWYVNADCNGAANIIRKVSRTLGISLDRLGRGVLTRPHRLVLWSVNKKTVWSDADSSHHETSLLESPVF</sequence>